<organism evidence="1 2">
    <name type="scientific">Smittium culicis</name>
    <dbReference type="NCBI Taxonomy" id="133412"/>
    <lineage>
        <taxon>Eukaryota</taxon>
        <taxon>Fungi</taxon>
        <taxon>Fungi incertae sedis</taxon>
        <taxon>Zoopagomycota</taxon>
        <taxon>Kickxellomycotina</taxon>
        <taxon>Harpellomycetes</taxon>
        <taxon>Harpellales</taxon>
        <taxon>Legeriomycetaceae</taxon>
        <taxon>Smittium</taxon>
    </lineage>
</organism>
<gene>
    <name evidence="1" type="ORF">AYI70_g11078</name>
</gene>
<dbReference type="Proteomes" id="UP000187283">
    <property type="component" value="Unassembled WGS sequence"/>
</dbReference>
<name>A0A1R1X3I4_9FUNG</name>
<evidence type="ECO:0000313" key="2">
    <source>
        <dbReference type="Proteomes" id="UP000187283"/>
    </source>
</evidence>
<keyword evidence="2" id="KW-1185">Reference proteome</keyword>
<comment type="caution">
    <text evidence="1">The sequence shown here is derived from an EMBL/GenBank/DDBJ whole genome shotgun (WGS) entry which is preliminary data.</text>
</comment>
<sequence length="117" mass="13775">MERAVIISRNTRDRNIHRFQRRSLENCFGLRFLLWNLRPTTEKNSHQFKGATDGELCSEDQEYGDQIDVSLLIKLKHTPLNQDAPRYNLLRTDFFTLSENLSSPQSNMNPFTYEPRA</sequence>
<proteinExistence type="predicted"/>
<protein>
    <submittedName>
        <fullName evidence="1">Uncharacterized protein</fullName>
    </submittedName>
</protein>
<dbReference type="AlphaFoldDB" id="A0A1R1X3I4"/>
<accession>A0A1R1X3I4</accession>
<evidence type="ECO:0000313" key="1">
    <source>
        <dbReference type="EMBL" id="OMJ09171.1"/>
    </source>
</evidence>
<reference evidence="1 2" key="1">
    <citation type="submission" date="2017-01" db="EMBL/GenBank/DDBJ databases">
        <authorList>
            <person name="Mah S.A."/>
            <person name="Swanson W.J."/>
            <person name="Moy G.W."/>
            <person name="Vacquier V.D."/>
        </authorList>
    </citation>
    <scope>NUCLEOTIDE SEQUENCE [LARGE SCALE GENOMIC DNA]</scope>
    <source>
        <strain evidence="1 2">GSMNP</strain>
    </source>
</reference>
<dbReference type="EMBL" id="LSSN01005551">
    <property type="protein sequence ID" value="OMJ09171.1"/>
    <property type="molecule type" value="Genomic_DNA"/>
</dbReference>